<dbReference type="STRING" id="1325564.NSJP_3622"/>
<dbReference type="Proteomes" id="UP000192042">
    <property type="component" value="Chromosome I"/>
</dbReference>
<name>A0A1W1IA79_9BACT</name>
<proteinExistence type="predicted"/>
<evidence type="ECO:0000313" key="2">
    <source>
        <dbReference type="EMBL" id="SLM49789.1"/>
    </source>
</evidence>
<reference evidence="2 3" key="1">
    <citation type="submission" date="2017-03" db="EMBL/GenBank/DDBJ databases">
        <authorList>
            <person name="Afonso C.L."/>
            <person name="Miller P.J."/>
            <person name="Scott M.A."/>
            <person name="Spackman E."/>
            <person name="Goraichik I."/>
            <person name="Dimitrov K.M."/>
            <person name="Suarez D.L."/>
            <person name="Swayne D.E."/>
        </authorList>
    </citation>
    <scope>NUCLEOTIDE SEQUENCE [LARGE SCALE GENOMIC DNA]</scope>
    <source>
        <strain evidence="2">Genome sequencing of Nitrospira japonica strain NJ11</strain>
    </source>
</reference>
<keyword evidence="3" id="KW-1185">Reference proteome</keyword>
<feature type="region of interest" description="Disordered" evidence="1">
    <location>
        <begin position="1"/>
        <end position="28"/>
    </location>
</feature>
<protein>
    <submittedName>
        <fullName evidence="2">Uncharacterized protein</fullName>
    </submittedName>
</protein>
<dbReference type="KEGG" id="nja:NSJP_3622"/>
<organism evidence="2 3">
    <name type="scientific">Nitrospira japonica</name>
    <dbReference type="NCBI Taxonomy" id="1325564"/>
    <lineage>
        <taxon>Bacteria</taxon>
        <taxon>Pseudomonadati</taxon>
        <taxon>Nitrospirota</taxon>
        <taxon>Nitrospiria</taxon>
        <taxon>Nitrospirales</taxon>
        <taxon>Nitrospiraceae</taxon>
        <taxon>Nitrospira</taxon>
    </lineage>
</organism>
<dbReference type="AlphaFoldDB" id="A0A1W1IA79"/>
<evidence type="ECO:0000313" key="3">
    <source>
        <dbReference type="Proteomes" id="UP000192042"/>
    </source>
</evidence>
<accession>A0A1W1IA79</accession>
<sequence>MSQHMKTPSEDARQTDALLMPPPTAPASSLIRRLDHDHIQLPIHPRFASLEGRFL</sequence>
<evidence type="ECO:0000256" key="1">
    <source>
        <dbReference type="SAM" id="MobiDB-lite"/>
    </source>
</evidence>
<gene>
    <name evidence="2" type="ORF">NSJP_3622</name>
</gene>
<dbReference type="EMBL" id="LT828648">
    <property type="protein sequence ID" value="SLM49789.1"/>
    <property type="molecule type" value="Genomic_DNA"/>
</dbReference>